<evidence type="ECO:0000256" key="1">
    <source>
        <dbReference type="PROSITE-ProRule" id="PRU00339"/>
    </source>
</evidence>
<dbReference type="EMBL" id="BAABRU010000015">
    <property type="protein sequence ID" value="GAA5530140.1"/>
    <property type="molecule type" value="Genomic_DNA"/>
</dbReference>
<reference evidence="3 4" key="1">
    <citation type="submission" date="2024-02" db="EMBL/GenBank/DDBJ databases">
        <title>Herpetosiphon gulosus NBRC 112829.</title>
        <authorList>
            <person name="Ichikawa N."/>
            <person name="Katano-Makiyama Y."/>
            <person name="Hidaka K."/>
        </authorList>
    </citation>
    <scope>NUCLEOTIDE SEQUENCE [LARGE SCALE GENOMIC DNA]</scope>
    <source>
        <strain evidence="3 4">NBRC 112829</strain>
    </source>
</reference>
<evidence type="ECO:0000256" key="2">
    <source>
        <dbReference type="SAM" id="MobiDB-lite"/>
    </source>
</evidence>
<evidence type="ECO:0008006" key="5">
    <source>
        <dbReference type="Google" id="ProtNLM"/>
    </source>
</evidence>
<keyword evidence="1" id="KW-0802">TPR repeat</keyword>
<proteinExistence type="predicted"/>
<name>A0ABP9X6I5_9CHLR</name>
<sequence>MSKQDDKMRIRNRLIDQAISEAANNQWESAIELNRKAIELAEDPETYNRLGKALQEVNRYAEALETYQKTLKLAPSNIIARRNIDKLTPLLSSEGKTNQRSRELVDLRLFVSETGKTGITTLTNLANPGLVSQLGSGEIVELRHEGRLLNAYTSDGILIGRIEPKLAQRLAELIDGGNKYAAAIAHIENGQVRIVIRETFQHPSQRTKISFPGKLSGDMGAFRPYVRDYSLRYDFDGDDDDEVDEMGEEEEEDLDEMSLDDVDSDDGDDDDELGS</sequence>
<dbReference type="SUPFAM" id="SSF48452">
    <property type="entry name" value="TPR-like"/>
    <property type="match status" value="1"/>
</dbReference>
<gene>
    <name evidence="3" type="ORF">Hgul01_03958</name>
</gene>
<accession>A0ABP9X6I5</accession>
<feature type="compositionally biased region" description="Acidic residues" evidence="2">
    <location>
        <begin position="236"/>
        <end position="275"/>
    </location>
</feature>
<evidence type="ECO:0000313" key="3">
    <source>
        <dbReference type="EMBL" id="GAA5530140.1"/>
    </source>
</evidence>
<dbReference type="Pfam" id="PF00515">
    <property type="entry name" value="TPR_1"/>
    <property type="match status" value="1"/>
</dbReference>
<dbReference type="RefSeq" id="WP_345723733.1">
    <property type="nucleotide sequence ID" value="NZ_BAABRU010000015.1"/>
</dbReference>
<dbReference type="InterPro" id="IPR019734">
    <property type="entry name" value="TPR_rpt"/>
</dbReference>
<dbReference type="SMART" id="SM00028">
    <property type="entry name" value="TPR"/>
    <property type="match status" value="1"/>
</dbReference>
<dbReference type="Gene3D" id="1.25.40.10">
    <property type="entry name" value="Tetratricopeptide repeat domain"/>
    <property type="match status" value="1"/>
</dbReference>
<feature type="region of interest" description="Disordered" evidence="2">
    <location>
        <begin position="233"/>
        <end position="275"/>
    </location>
</feature>
<evidence type="ECO:0000313" key="4">
    <source>
        <dbReference type="Proteomes" id="UP001428290"/>
    </source>
</evidence>
<dbReference type="InterPro" id="IPR011990">
    <property type="entry name" value="TPR-like_helical_dom_sf"/>
</dbReference>
<keyword evidence="4" id="KW-1185">Reference proteome</keyword>
<dbReference type="Proteomes" id="UP001428290">
    <property type="component" value="Unassembled WGS sequence"/>
</dbReference>
<dbReference type="PROSITE" id="PS50293">
    <property type="entry name" value="TPR_REGION"/>
    <property type="match status" value="1"/>
</dbReference>
<protein>
    <recommendedName>
        <fullName evidence="5">Tetratricopeptide repeat protein</fullName>
    </recommendedName>
</protein>
<organism evidence="3 4">
    <name type="scientific">Herpetosiphon gulosus</name>
    <dbReference type="NCBI Taxonomy" id="1973496"/>
    <lineage>
        <taxon>Bacteria</taxon>
        <taxon>Bacillati</taxon>
        <taxon>Chloroflexota</taxon>
        <taxon>Chloroflexia</taxon>
        <taxon>Herpetosiphonales</taxon>
        <taxon>Herpetosiphonaceae</taxon>
        <taxon>Herpetosiphon</taxon>
    </lineage>
</organism>
<comment type="caution">
    <text evidence="3">The sequence shown here is derived from an EMBL/GenBank/DDBJ whole genome shotgun (WGS) entry which is preliminary data.</text>
</comment>
<dbReference type="PROSITE" id="PS50005">
    <property type="entry name" value="TPR"/>
    <property type="match status" value="1"/>
</dbReference>
<feature type="repeat" description="TPR" evidence="1">
    <location>
        <begin position="44"/>
        <end position="77"/>
    </location>
</feature>